<evidence type="ECO:0000313" key="3">
    <source>
        <dbReference type="EMBL" id="VAW72011.1"/>
    </source>
</evidence>
<reference evidence="3" key="1">
    <citation type="submission" date="2018-06" db="EMBL/GenBank/DDBJ databases">
        <authorList>
            <person name="Zhirakovskaya E."/>
        </authorList>
    </citation>
    <scope>NUCLEOTIDE SEQUENCE</scope>
</reference>
<feature type="transmembrane region" description="Helical" evidence="1">
    <location>
        <begin position="78"/>
        <end position="97"/>
    </location>
</feature>
<keyword evidence="1" id="KW-0812">Transmembrane</keyword>
<dbReference type="InterPro" id="IPR012429">
    <property type="entry name" value="HGSNAT_cat"/>
</dbReference>
<evidence type="ECO:0000259" key="2">
    <source>
        <dbReference type="Pfam" id="PF07786"/>
    </source>
</evidence>
<proteinExistence type="predicted"/>
<dbReference type="EMBL" id="UOFL01000034">
    <property type="protein sequence ID" value="VAW72011.1"/>
    <property type="molecule type" value="Genomic_DNA"/>
</dbReference>
<dbReference type="Pfam" id="PF07786">
    <property type="entry name" value="HGSNAT_cat"/>
    <property type="match status" value="1"/>
</dbReference>
<name>A0A3B0XWT9_9ZZZZ</name>
<feature type="transmembrane region" description="Helical" evidence="1">
    <location>
        <begin position="223"/>
        <end position="242"/>
    </location>
</feature>
<feature type="transmembrane region" description="Helical" evidence="1">
    <location>
        <begin position="130"/>
        <end position="148"/>
    </location>
</feature>
<protein>
    <recommendedName>
        <fullName evidence="2">Heparan-alpha-glucosaminide N-acetyltransferase catalytic domain-containing protein</fullName>
    </recommendedName>
</protein>
<sequence>MQRQHYQIIDITRACAILLMFIYHFCFDLSNGGIVSINFNHSSFWLNFRIIIVSAFLLLVGVSLAIANSRALNRKRFVIRLLLLALYSALVSVSSYAMFPKSWIFFGILHFILVASILGLLFVKLYWLNLLFGFSLIVIGNILSFSAFDQSYLQWVGLMTDKPITEDYVPLIPWFGVVLLGMFLGKLLFVKKSLSVSDKLMCWSSNHFVARLFAFFGRHAIHVYMLHQPIFIGLISAALWLMPKA</sequence>
<accession>A0A3B0XWT9</accession>
<keyword evidence="1" id="KW-0472">Membrane</keyword>
<dbReference type="AlphaFoldDB" id="A0A3B0XWT9"/>
<feature type="domain" description="Heparan-alpha-glucosaminide N-acetyltransferase catalytic" evidence="2">
    <location>
        <begin position="6"/>
        <end position="229"/>
    </location>
</feature>
<feature type="transmembrane region" description="Helical" evidence="1">
    <location>
        <begin position="103"/>
        <end position="123"/>
    </location>
</feature>
<keyword evidence="1" id="KW-1133">Transmembrane helix</keyword>
<gene>
    <name evidence="3" type="ORF">MNBD_GAMMA12-3011</name>
</gene>
<feature type="transmembrane region" description="Helical" evidence="1">
    <location>
        <begin position="45"/>
        <end position="66"/>
    </location>
</feature>
<evidence type="ECO:0000256" key="1">
    <source>
        <dbReference type="SAM" id="Phobius"/>
    </source>
</evidence>
<feature type="transmembrane region" description="Helical" evidence="1">
    <location>
        <begin position="7"/>
        <end position="25"/>
    </location>
</feature>
<organism evidence="3">
    <name type="scientific">hydrothermal vent metagenome</name>
    <dbReference type="NCBI Taxonomy" id="652676"/>
    <lineage>
        <taxon>unclassified sequences</taxon>
        <taxon>metagenomes</taxon>
        <taxon>ecological metagenomes</taxon>
    </lineage>
</organism>
<feature type="transmembrane region" description="Helical" evidence="1">
    <location>
        <begin position="168"/>
        <end position="188"/>
    </location>
</feature>